<feature type="signal peptide" evidence="1">
    <location>
        <begin position="1"/>
        <end position="22"/>
    </location>
</feature>
<dbReference type="EMBL" id="JABTCF010000003">
    <property type="protein sequence ID" value="MBD0777544.1"/>
    <property type="molecule type" value="Genomic_DNA"/>
</dbReference>
<protein>
    <recommendedName>
        <fullName evidence="4">Por secretion system C-terminal sorting domain-containing protein</fullName>
    </recommendedName>
</protein>
<reference evidence="2" key="1">
    <citation type="submission" date="2020-05" db="EMBL/GenBank/DDBJ databases">
        <title>The draft genome sequence of Maribacter sp. ANRC-HE7.</title>
        <authorList>
            <person name="Mu L."/>
        </authorList>
    </citation>
    <scope>NUCLEOTIDE SEQUENCE</scope>
    <source>
        <strain evidence="2">ANRC-HE7</strain>
    </source>
</reference>
<dbReference type="Proteomes" id="UP001166021">
    <property type="component" value="Unassembled WGS sequence"/>
</dbReference>
<evidence type="ECO:0000313" key="3">
    <source>
        <dbReference type="Proteomes" id="UP001166021"/>
    </source>
</evidence>
<gene>
    <name evidence="2" type="ORF">HPE56_07050</name>
</gene>
<name>A0ABR7V0U2_9FLAO</name>
<sequence length="195" mass="22469">MKNLIKNSLVFIVMFTTFLVNANSTVNTFNDDPKTTLTLINVKQGNKLFVKDAFGITLYSETIQNSGDYIKAFDLTKLPDGDYFFELVKDLKIKTIPFTIKATVADIKKENEKNELRPFVKSEGNLVYISSPCSNKRPLEINIYFDDNGFKLIHSETIENTQNVNRMYSLNKTERGNYKIETKIEGRTFVDYMKL</sequence>
<keyword evidence="1" id="KW-0732">Signal</keyword>
<proteinExistence type="predicted"/>
<evidence type="ECO:0000256" key="1">
    <source>
        <dbReference type="SAM" id="SignalP"/>
    </source>
</evidence>
<dbReference type="RefSeq" id="WP_188243061.1">
    <property type="nucleotide sequence ID" value="NZ_JABTCF010000003.1"/>
</dbReference>
<feature type="chain" id="PRO_5045836814" description="Por secretion system C-terminal sorting domain-containing protein" evidence="1">
    <location>
        <begin position="23"/>
        <end position="195"/>
    </location>
</feature>
<evidence type="ECO:0008006" key="4">
    <source>
        <dbReference type="Google" id="ProtNLM"/>
    </source>
</evidence>
<accession>A0ABR7V0U2</accession>
<organism evidence="2 3">
    <name type="scientific">Maribacter aquimaris</name>
    <dbReference type="NCBI Taxonomy" id="2737171"/>
    <lineage>
        <taxon>Bacteria</taxon>
        <taxon>Pseudomonadati</taxon>
        <taxon>Bacteroidota</taxon>
        <taxon>Flavobacteriia</taxon>
        <taxon>Flavobacteriales</taxon>
        <taxon>Flavobacteriaceae</taxon>
        <taxon>Maribacter</taxon>
    </lineage>
</organism>
<evidence type="ECO:0000313" key="2">
    <source>
        <dbReference type="EMBL" id="MBD0777544.1"/>
    </source>
</evidence>
<comment type="caution">
    <text evidence="2">The sequence shown here is derived from an EMBL/GenBank/DDBJ whole genome shotgun (WGS) entry which is preliminary data.</text>
</comment>
<keyword evidence="3" id="KW-1185">Reference proteome</keyword>